<organism evidence="6 7">
    <name type="scientific">Lates calcarifer</name>
    <name type="common">Barramundi</name>
    <name type="synonym">Holocentrus calcarifer</name>
    <dbReference type="NCBI Taxonomy" id="8187"/>
    <lineage>
        <taxon>Eukaryota</taxon>
        <taxon>Metazoa</taxon>
        <taxon>Chordata</taxon>
        <taxon>Craniata</taxon>
        <taxon>Vertebrata</taxon>
        <taxon>Euteleostomi</taxon>
        <taxon>Actinopterygii</taxon>
        <taxon>Neopterygii</taxon>
        <taxon>Teleostei</taxon>
        <taxon>Neoteleostei</taxon>
        <taxon>Acanthomorphata</taxon>
        <taxon>Carangaria</taxon>
        <taxon>Carangaria incertae sedis</taxon>
        <taxon>Centropomidae</taxon>
        <taxon>Lates</taxon>
    </lineage>
</organism>
<dbReference type="InterPro" id="IPR027267">
    <property type="entry name" value="AH/BAR_dom_sf"/>
</dbReference>
<evidence type="ECO:0000259" key="4">
    <source>
        <dbReference type="PROSITE" id="PS50238"/>
    </source>
</evidence>
<evidence type="ECO:0000259" key="5">
    <source>
        <dbReference type="PROSITE" id="PS51021"/>
    </source>
</evidence>
<dbReference type="PROSITE" id="PS50238">
    <property type="entry name" value="RHOGAP"/>
    <property type="match status" value="1"/>
</dbReference>
<dbReference type="FunFam" id="1.10.555.10:FF:000001">
    <property type="entry name" value="Rho GTPase activating protein 44"/>
    <property type="match status" value="1"/>
</dbReference>
<dbReference type="SMART" id="SM00324">
    <property type="entry name" value="RhoGAP"/>
    <property type="match status" value="1"/>
</dbReference>
<reference evidence="7" key="1">
    <citation type="submission" date="2015-09" db="EMBL/GenBank/DDBJ databases">
        <authorList>
            <person name="Sai Rama Sridatta P."/>
        </authorList>
    </citation>
    <scope>NUCLEOTIDE SEQUENCE [LARGE SCALE GENOMIC DNA]</scope>
</reference>
<dbReference type="InterPro" id="IPR047165">
    <property type="entry name" value="RHG17/44/SH3BP1-like"/>
</dbReference>
<keyword evidence="1" id="KW-0343">GTPase activation</keyword>
<feature type="compositionally biased region" description="Basic and acidic residues" evidence="3">
    <location>
        <begin position="93"/>
        <end position="105"/>
    </location>
</feature>
<dbReference type="PROSITE" id="PS51021">
    <property type="entry name" value="BAR"/>
    <property type="match status" value="1"/>
</dbReference>
<dbReference type="InterPro" id="IPR008936">
    <property type="entry name" value="Rho_GTPase_activation_prot"/>
</dbReference>
<feature type="compositionally biased region" description="Low complexity" evidence="3">
    <location>
        <begin position="730"/>
        <end position="753"/>
    </location>
</feature>
<keyword evidence="7" id="KW-1185">Reference proteome</keyword>
<evidence type="ECO:0000256" key="2">
    <source>
        <dbReference type="ARBA" id="ARBA00022553"/>
    </source>
</evidence>
<feature type="compositionally biased region" description="Polar residues" evidence="3">
    <location>
        <begin position="651"/>
        <end position="667"/>
    </location>
</feature>
<dbReference type="GO" id="GO:0035020">
    <property type="term" value="P:regulation of Rac protein signal transduction"/>
    <property type="evidence" value="ECO:0007669"/>
    <property type="project" value="TreeGrafter"/>
</dbReference>
<feature type="compositionally biased region" description="Acidic residues" evidence="3">
    <location>
        <begin position="44"/>
        <end position="56"/>
    </location>
</feature>
<dbReference type="GO" id="GO:0032956">
    <property type="term" value="P:regulation of actin cytoskeleton organization"/>
    <property type="evidence" value="ECO:0007669"/>
    <property type="project" value="TreeGrafter"/>
</dbReference>
<feature type="compositionally biased region" description="Polar residues" evidence="3">
    <location>
        <begin position="697"/>
        <end position="710"/>
    </location>
</feature>
<dbReference type="STRING" id="8187.ENSLCAP00010000424"/>
<feature type="compositionally biased region" description="Pro residues" evidence="3">
    <location>
        <begin position="715"/>
        <end position="729"/>
    </location>
</feature>
<feature type="domain" description="BAR" evidence="5">
    <location>
        <begin position="72"/>
        <end position="311"/>
    </location>
</feature>
<feature type="compositionally biased region" description="Low complexity" evidence="3">
    <location>
        <begin position="610"/>
        <end position="642"/>
    </location>
</feature>
<evidence type="ECO:0000313" key="7">
    <source>
        <dbReference type="Proteomes" id="UP000314980"/>
    </source>
</evidence>
<feature type="region of interest" description="Disordered" evidence="3">
    <location>
        <begin position="1"/>
        <end position="105"/>
    </location>
</feature>
<feature type="region of interest" description="Disordered" evidence="3">
    <location>
        <begin position="689"/>
        <end position="791"/>
    </location>
</feature>
<name>A0A4W6BPR7_LATCA</name>
<dbReference type="Gene3D" id="1.10.555.10">
    <property type="entry name" value="Rho GTPase activation protein"/>
    <property type="match status" value="1"/>
</dbReference>
<dbReference type="Ensembl" id="ENSLCAT00010000446.1">
    <property type="protein sequence ID" value="ENSLCAP00010000424.1"/>
    <property type="gene ID" value="ENSLCAG00010000272.1"/>
</dbReference>
<dbReference type="GO" id="GO:0007165">
    <property type="term" value="P:signal transduction"/>
    <property type="evidence" value="ECO:0007669"/>
    <property type="project" value="InterPro"/>
</dbReference>
<reference evidence="6" key="2">
    <citation type="submission" date="2025-08" db="UniProtKB">
        <authorList>
            <consortium name="Ensembl"/>
        </authorList>
    </citation>
    <scope>IDENTIFICATION</scope>
</reference>
<dbReference type="Gene3D" id="1.20.1270.60">
    <property type="entry name" value="Arfaptin homology (AH) domain/BAR domain"/>
    <property type="match status" value="1"/>
</dbReference>
<feature type="region of interest" description="Disordered" evidence="3">
    <location>
        <begin position="592"/>
        <end position="667"/>
    </location>
</feature>
<evidence type="ECO:0000256" key="3">
    <source>
        <dbReference type="SAM" id="MobiDB-lite"/>
    </source>
</evidence>
<feature type="compositionally biased region" description="Basic and acidic residues" evidence="3">
    <location>
        <begin position="21"/>
        <end position="43"/>
    </location>
</feature>
<dbReference type="InterPro" id="IPR000198">
    <property type="entry name" value="RhoGAP_dom"/>
</dbReference>
<gene>
    <name evidence="6" type="primary">sh3bp1</name>
</gene>
<dbReference type="Pfam" id="PF03114">
    <property type="entry name" value="BAR"/>
    <property type="match status" value="1"/>
</dbReference>
<dbReference type="Proteomes" id="UP000314980">
    <property type="component" value="Unassembled WGS sequence"/>
</dbReference>
<feature type="compositionally biased region" description="Basic residues" evidence="3">
    <location>
        <begin position="1"/>
        <end position="13"/>
    </location>
</feature>
<dbReference type="InterPro" id="IPR019380">
    <property type="entry name" value="Casein_kinase_sb_PP28"/>
</dbReference>
<sequence length="791" mass="87565">MPRGGKKGHKGRGKQFSNPEEIDRQMRAQRELEEKAGAEKESSSESEEESSSDEESDSRKRSGVEGLIEIENPNRVSQKSKKVTEVDVSAPRELSRREREEIEKQKSKERYMKLHLEGKTEQARADLARLAIIKKQREEAAKKREELRKGHKMPPNFYMKTWSWRVLEMCCFMEKMLANLLADFEMKLEKEVLEPLNKLSEDDLPEILKNKKQFAKLTTDWTNARIRSQASTGPQAKQDGLREEVEEAWRKLESIKDQYSADLYHFATKEDDYANYFIRLLELQAEYHKHSHEFLDKNISELKENHSQKGPALSLSSQKVYGEPLLSHLSQSEREIAAPIQECIHMLLRTGMAEEGLFRLAAAASVVKRLKTCLDQGRVDHSEFSMDPHAVAGALKCYLRELPEPLMTFELYNDWFKAAGEKDLTEKLEQFRVLLKKLPPENYNNLRYLVQFLSLLSEQQAVNKMTPSNIAIVLGPNLLWPRAEGEAALFDMASASSVQVVTVIEPLIQYSSSLFPEAVSFEIPDPPEVPDVTLPAPVAQPLFSEKEKLSRASSIASSCSSYHTALSKTNSTASQDSVGFCLVKSGSVSRSGTTTWASPVPEPAAPAQQNTTSSSSISSLNLSSVPASSASTACSSTANPSPSQLPKATGSAPNPGQSRSPTQKQCSDQLEPILEAQPESPRAFVKITSPYKPKRSFTPNKATEQVTVQFSKPKAPGPPKLQAPPPPTTAPVAVAAAAAPADTRTQPTPAPRAHVANVKKPPPKKPGLKAPNCPPPLPPPSQPKQVPSLVQ</sequence>
<dbReference type="InterPro" id="IPR004148">
    <property type="entry name" value="BAR_dom"/>
</dbReference>
<dbReference type="GO" id="GO:0005096">
    <property type="term" value="F:GTPase activator activity"/>
    <property type="evidence" value="ECO:0007669"/>
    <property type="project" value="UniProtKB-KW"/>
</dbReference>
<dbReference type="Pfam" id="PF00620">
    <property type="entry name" value="RhoGAP"/>
    <property type="match status" value="1"/>
</dbReference>
<dbReference type="PANTHER" id="PTHR14130:SF12">
    <property type="entry name" value="BARGIN-RELATED"/>
    <property type="match status" value="1"/>
</dbReference>
<accession>A0A4W6BPR7</accession>
<feature type="compositionally biased region" description="Pro residues" evidence="3">
    <location>
        <begin position="772"/>
        <end position="782"/>
    </location>
</feature>
<evidence type="ECO:0000313" key="6">
    <source>
        <dbReference type="Ensembl" id="ENSLCAP00010000424.1"/>
    </source>
</evidence>
<protein>
    <submittedName>
        <fullName evidence="6">SH3-domain binding protein 1</fullName>
    </submittedName>
</protein>
<feature type="domain" description="Rho-GAP" evidence="4">
    <location>
        <begin position="323"/>
        <end position="515"/>
    </location>
</feature>
<dbReference type="GeneTree" id="ENSGT00940000158369"/>
<proteinExistence type="predicted"/>
<dbReference type="SUPFAM" id="SSF48350">
    <property type="entry name" value="GTPase activation domain, GAP"/>
    <property type="match status" value="1"/>
</dbReference>
<dbReference type="PANTHER" id="PTHR14130">
    <property type="entry name" value="3BP-1 RELATED RHOGAP"/>
    <property type="match status" value="1"/>
</dbReference>
<dbReference type="SUPFAM" id="SSF103657">
    <property type="entry name" value="BAR/IMD domain-like"/>
    <property type="match status" value="1"/>
</dbReference>
<reference evidence="6" key="3">
    <citation type="submission" date="2025-09" db="UniProtKB">
        <authorList>
            <consortium name="Ensembl"/>
        </authorList>
    </citation>
    <scope>IDENTIFICATION</scope>
</reference>
<dbReference type="Pfam" id="PF10252">
    <property type="entry name" value="PP28"/>
    <property type="match status" value="1"/>
</dbReference>
<dbReference type="InParanoid" id="A0A4W6BPR7"/>
<dbReference type="AlphaFoldDB" id="A0A4W6BPR7"/>
<evidence type="ECO:0000256" key="1">
    <source>
        <dbReference type="ARBA" id="ARBA00022468"/>
    </source>
</evidence>
<dbReference type="GO" id="GO:0005829">
    <property type="term" value="C:cytosol"/>
    <property type="evidence" value="ECO:0007669"/>
    <property type="project" value="TreeGrafter"/>
</dbReference>
<keyword evidence="2" id="KW-0597">Phosphoprotein</keyword>